<feature type="signal peptide" evidence="11">
    <location>
        <begin position="1"/>
        <end position="25"/>
    </location>
</feature>
<feature type="region of interest" description="Disordered" evidence="10">
    <location>
        <begin position="217"/>
        <end position="302"/>
    </location>
</feature>
<feature type="region of interest" description="Disordered" evidence="10">
    <location>
        <begin position="60"/>
        <end position="155"/>
    </location>
</feature>
<feature type="compositionally biased region" description="Basic and acidic residues" evidence="10">
    <location>
        <begin position="118"/>
        <end position="149"/>
    </location>
</feature>
<dbReference type="AlphaFoldDB" id="A0A4W6CE70"/>
<evidence type="ECO:0000256" key="5">
    <source>
        <dbReference type="ARBA" id="ARBA00022685"/>
    </source>
</evidence>
<dbReference type="KEGG" id="lcf:108887915"/>
<dbReference type="PANTHER" id="PTHR17388">
    <property type="entry name" value="SECRETOGRANIN III"/>
    <property type="match status" value="1"/>
</dbReference>
<evidence type="ECO:0000313" key="14">
    <source>
        <dbReference type="RefSeq" id="XP_018539130.1"/>
    </source>
</evidence>
<reference evidence="13" key="1">
    <citation type="submission" date="2015-09" db="EMBL/GenBank/DDBJ databases">
        <authorList>
            <person name="Sai Rama Sridatta P."/>
        </authorList>
    </citation>
    <scope>NUCLEOTIDE SEQUENCE [LARGE SCALE GENOMIC DNA]</scope>
</reference>
<keyword evidence="13" id="KW-1185">Reference proteome</keyword>
<evidence type="ECO:0000256" key="2">
    <source>
        <dbReference type="ARBA" id="ARBA00004613"/>
    </source>
</evidence>
<feature type="region of interest" description="Disordered" evidence="10">
    <location>
        <begin position="372"/>
        <end position="393"/>
    </location>
</feature>
<feature type="compositionally biased region" description="Acidic residues" evidence="10">
    <location>
        <begin position="288"/>
        <end position="301"/>
    </location>
</feature>
<dbReference type="Ensembl" id="ENSLCAT00010010088.1">
    <property type="protein sequence ID" value="ENSLCAP00010009863.1"/>
    <property type="gene ID" value="ENSLCAG00010004735.1"/>
</dbReference>
<dbReference type="GO" id="GO:0030658">
    <property type="term" value="C:transport vesicle membrane"/>
    <property type="evidence" value="ECO:0007669"/>
    <property type="project" value="UniProtKB-SubCell"/>
</dbReference>
<dbReference type="GeneID" id="108887915"/>
<evidence type="ECO:0000313" key="12">
    <source>
        <dbReference type="Ensembl" id="ENSLCAP00010009863.1"/>
    </source>
</evidence>
<evidence type="ECO:0000256" key="10">
    <source>
        <dbReference type="SAM" id="MobiDB-lite"/>
    </source>
</evidence>
<evidence type="ECO:0000256" key="7">
    <source>
        <dbReference type="ARBA" id="ARBA00023136"/>
    </source>
</evidence>
<evidence type="ECO:0000256" key="8">
    <source>
        <dbReference type="ARBA" id="ARBA00023329"/>
    </source>
</evidence>
<dbReference type="Pfam" id="PF15467">
    <property type="entry name" value="SGIII"/>
    <property type="match status" value="1"/>
</dbReference>
<keyword evidence="5" id="KW-0165">Cleavage on pair of basic residues</keyword>
<keyword evidence="6 11" id="KW-0732">Signal</keyword>
<keyword evidence="4" id="KW-0964">Secreted</keyword>
<dbReference type="GO" id="GO:0033366">
    <property type="term" value="P:protein localization to secretory granule"/>
    <property type="evidence" value="ECO:0007669"/>
    <property type="project" value="TreeGrafter"/>
</dbReference>
<evidence type="ECO:0000256" key="11">
    <source>
        <dbReference type="SAM" id="SignalP"/>
    </source>
</evidence>
<evidence type="ECO:0000256" key="4">
    <source>
        <dbReference type="ARBA" id="ARBA00022525"/>
    </source>
</evidence>
<evidence type="ECO:0000313" key="13">
    <source>
        <dbReference type="Proteomes" id="UP000314980"/>
    </source>
</evidence>
<gene>
    <name evidence="12" type="primary">SCG3</name>
    <name evidence="14" type="synonym">scg3</name>
</gene>
<dbReference type="GeneTree" id="ENSGT00390000005488"/>
<dbReference type="STRING" id="8187.ENSLCAP00010009863"/>
<organism evidence="12 13">
    <name type="scientific">Lates calcarifer</name>
    <name type="common">Barramundi</name>
    <name type="synonym">Holocentrus calcarifer</name>
    <dbReference type="NCBI Taxonomy" id="8187"/>
    <lineage>
        <taxon>Eukaryota</taxon>
        <taxon>Metazoa</taxon>
        <taxon>Chordata</taxon>
        <taxon>Craniata</taxon>
        <taxon>Vertebrata</taxon>
        <taxon>Euteleostomi</taxon>
        <taxon>Actinopterygii</taxon>
        <taxon>Neopterygii</taxon>
        <taxon>Teleostei</taxon>
        <taxon>Neoteleostei</taxon>
        <taxon>Acanthomorphata</taxon>
        <taxon>Carangaria</taxon>
        <taxon>Carangaria incertae sedis</taxon>
        <taxon>Centropomidae</taxon>
        <taxon>Lates</taxon>
    </lineage>
</organism>
<dbReference type="GO" id="GO:0030667">
    <property type="term" value="C:secretory granule membrane"/>
    <property type="evidence" value="ECO:0007669"/>
    <property type="project" value="TreeGrafter"/>
</dbReference>
<reference evidence="12" key="3">
    <citation type="submission" date="2025-05" db="UniProtKB">
        <authorList>
            <consortium name="Ensembl"/>
        </authorList>
    </citation>
    <scope>IDENTIFICATION</scope>
</reference>
<dbReference type="OrthoDB" id="9941750at2759"/>
<protein>
    <recommendedName>
        <fullName evidence="3">Secretogranin-3</fullName>
    </recommendedName>
    <alternativeName>
        <fullName evidence="9">Secretogranin III</fullName>
    </alternativeName>
</protein>
<feature type="compositionally biased region" description="Basic and acidic residues" evidence="10">
    <location>
        <begin position="67"/>
        <end position="87"/>
    </location>
</feature>
<evidence type="ECO:0000256" key="3">
    <source>
        <dbReference type="ARBA" id="ARBA00013655"/>
    </source>
</evidence>
<feature type="compositionally biased region" description="Basic and acidic residues" evidence="10">
    <location>
        <begin position="97"/>
        <end position="110"/>
    </location>
</feature>
<dbReference type="InParanoid" id="A0A4W6CE70"/>
<evidence type="ECO:0000256" key="9">
    <source>
        <dbReference type="ARBA" id="ARBA00033446"/>
    </source>
</evidence>
<feature type="region of interest" description="Disordered" evidence="10">
    <location>
        <begin position="408"/>
        <end position="430"/>
    </location>
</feature>
<dbReference type="RefSeq" id="XP_018539130.1">
    <property type="nucleotide sequence ID" value="XM_018683614.2"/>
</dbReference>
<comment type="subcellular location">
    <subcellularLocation>
        <location evidence="1">Cytoplasmic vesicle</location>
        <location evidence="1">Secretory vesicle membrane</location>
        <topology evidence="1">Peripheral membrane protein</topology>
    </subcellularLocation>
    <subcellularLocation>
        <location evidence="2">Secreted</location>
    </subcellularLocation>
</comment>
<keyword evidence="8" id="KW-0968">Cytoplasmic vesicle</keyword>
<dbReference type="Proteomes" id="UP000694890">
    <property type="component" value="Linkage group LG2"/>
</dbReference>
<evidence type="ECO:0000256" key="1">
    <source>
        <dbReference type="ARBA" id="ARBA00004268"/>
    </source>
</evidence>
<feature type="compositionally biased region" description="Acidic residues" evidence="10">
    <location>
        <begin position="255"/>
        <end position="279"/>
    </location>
</feature>
<keyword evidence="7" id="KW-0472">Membrane</keyword>
<dbReference type="PANTHER" id="PTHR17388:SF2">
    <property type="entry name" value="SECRETOGRANIN-3"/>
    <property type="match status" value="1"/>
</dbReference>
<reference evidence="14" key="2">
    <citation type="submission" date="2025-04" db="UniProtKB">
        <authorList>
            <consortium name="RefSeq"/>
        </authorList>
    </citation>
    <scope>IDENTIFICATION</scope>
    <source>
        <tissue evidence="14">Brain</tissue>
    </source>
</reference>
<name>A0A4W6CE70_LATCA</name>
<proteinExistence type="predicted"/>
<accession>A0A4W6CE70</accession>
<dbReference type="InterPro" id="IPR026197">
    <property type="entry name" value="SCG3"/>
</dbReference>
<feature type="chain" id="PRO_5044612618" description="Secretogranin-3" evidence="11">
    <location>
        <begin position="26"/>
        <end position="492"/>
    </location>
</feature>
<dbReference type="CTD" id="29106"/>
<feature type="compositionally biased region" description="Basic and acidic residues" evidence="10">
    <location>
        <begin position="408"/>
        <end position="418"/>
    </location>
</feature>
<sequence>MALKYVGVFVIFQLLALNVVSQISAFPTPTATTDDKTVYNRQLTEERPLQEQIAEADSVKAAVQSAESRRPTASKDTESEQERDDLTVLKTLASGQKSKETAEAPVRKQDQYVPDESDSTKSRRLAEDYDSTKNGMDDGKYQDDPESFRQVDGTPLTAEDIVQKIANKIYEEDDRGVFDRIVSKLLKLGLITESQADTLEYQVAEALQDLITKNARNNEIEDMESNDQETRGEQDDQGSDANTDTWEPPRRRYDDEDEEVDDDETEDEVDRDAEEDGGDAADNTWDKDTEEGNEVSPEDGLQDLQYFPNFYRLLRSLNSDQDTQERETLITIMKTLIDFVKMMVKYGTITPEEGVSYLENLDAMIAMQTKNKLGKSLGPPDFTGPNGKNLDEDDNTKAEAAKMQKEYENLKDSTKEEQPSTETNQPGKSETYLEAIRKNIEWLKKHNKEEGKDDYDLSKLKDFMDQQVDSYIEKGIIAKDEGDTIKRIYSSL</sequence>
<dbReference type="GO" id="GO:0005576">
    <property type="term" value="C:extracellular region"/>
    <property type="evidence" value="ECO:0007669"/>
    <property type="project" value="UniProtKB-SubCell"/>
</dbReference>
<evidence type="ECO:0000256" key="6">
    <source>
        <dbReference type="ARBA" id="ARBA00022729"/>
    </source>
</evidence>
<dbReference type="Proteomes" id="UP000314980">
    <property type="component" value="Unassembled WGS sequence"/>
</dbReference>